<sequence>MYHQVLLVLLLHAIIIPLAETFEASEVEALFSAPAPDDEYIDEVLTEPATHEASSADGVKLKESPSEESSTDEASKQPGNPINSEDDEQKQSKNQGDDSVEASTESELPPDSVIVTTEGPQRTYDLSDRRGWHVPMTGGDVIPPAIIPPEPEDTVNEEELNGDKISVATGDVRNWYVAHSVGDIMPAAIIPQEDDQNQTNGKENSKNTENGTATKTDKGSGATGSYLALVVLPLALMIHF</sequence>
<proteinExistence type="predicted"/>
<gene>
    <name evidence="3" type="ORF">ASIM_LOCUS11560</name>
</gene>
<feature type="chain" id="PRO_5043121023" evidence="2">
    <location>
        <begin position="22"/>
        <end position="240"/>
    </location>
</feature>
<evidence type="ECO:0000313" key="3">
    <source>
        <dbReference type="EMBL" id="VDK45347.1"/>
    </source>
</evidence>
<keyword evidence="4" id="KW-1185">Reference proteome</keyword>
<name>A0A0M3JV54_ANISI</name>
<feature type="region of interest" description="Disordered" evidence="1">
    <location>
        <begin position="49"/>
        <end position="146"/>
    </location>
</feature>
<organism evidence="5">
    <name type="scientific">Anisakis simplex</name>
    <name type="common">Herring worm</name>
    <dbReference type="NCBI Taxonomy" id="6269"/>
    <lineage>
        <taxon>Eukaryota</taxon>
        <taxon>Metazoa</taxon>
        <taxon>Ecdysozoa</taxon>
        <taxon>Nematoda</taxon>
        <taxon>Chromadorea</taxon>
        <taxon>Rhabditida</taxon>
        <taxon>Spirurina</taxon>
        <taxon>Ascaridomorpha</taxon>
        <taxon>Ascaridoidea</taxon>
        <taxon>Anisakidae</taxon>
        <taxon>Anisakis</taxon>
        <taxon>Anisakis simplex complex</taxon>
    </lineage>
</organism>
<dbReference type="Proteomes" id="UP000267096">
    <property type="component" value="Unassembled WGS sequence"/>
</dbReference>
<keyword evidence="2" id="KW-0732">Signal</keyword>
<feature type="compositionally biased region" description="Polar residues" evidence="1">
    <location>
        <begin position="197"/>
        <end position="214"/>
    </location>
</feature>
<feature type="region of interest" description="Disordered" evidence="1">
    <location>
        <begin position="190"/>
        <end position="222"/>
    </location>
</feature>
<accession>A0A0M3JV54</accession>
<evidence type="ECO:0000256" key="2">
    <source>
        <dbReference type="SAM" id="SignalP"/>
    </source>
</evidence>
<dbReference type="WBParaSite" id="ASIM_0001209401-mRNA-1">
    <property type="protein sequence ID" value="ASIM_0001209401-mRNA-1"/>
    <property type="gene ID" value="ASIM_0001209401"/>
</dbReference>
<feature type="signal peptide" evidence="2">
    <location>
        <begin position="1"/>
        <end position="21"/>
    </location>
</feature>
<dbReference type="OrthoDB" id="10643564at2759"/>
<evidence type="ECO:0000313" key="5">
    <source>
        <dbReference type="WBParaSite" id="ASIM_0001209401-mRNA-1"/>
    </source>
</evidence>
<reference evidence="3 4" key="2">
    <citation type="submission" date="2018-11" db="EMBL/GenBank/DDBJ databases">
        <authorList>
            <consortium name="Pathogen Informatics"/>
        </authorList>
    </citation>
    <scope>NUCLEOTIDE SEQUENCE [LARGE SCALE GENOMIC DNA]</scope>
</reference>
<protein>
    <submittedName>
        <fullName evidence="5">Secreted protein</fullName>
    </submittedName>
</protein>
<dbReference type="AlphaFoldDB" id="A0A0M3JV54"/>
<evidence type="ECO:0000313" key="4">
    <source>
        <dbReference type="Proteomes" id="UP000267096"/>
    </source>
</evidence>
<evidence type="ECO:0000256" key="1">
    <source>
        <dbReference type="SAM" id="MobiDB-lite"/>
    </source>
</evidence>
<dbReference type="EMBL" id="UYRR01031082">
    <property type="protein sequence ID" value="VDK45347.1"/>
    <property type="molecule type" value="Genomic_DNA"/>
</dbReference>
<reference evidence="5" key="1">
    <citation type="submission" date="2017-02" db="UniProtKB">
        <authorList>
            <consortium name="WormBaseParasite"/>
        </authorList>
    </citation>
    <scope>IDENTIFICATION</scope>
</reference>